<name>A0A378RL86_MYROD</name>
<protein>
    <submittedName>
        <fullName evidence="1">Uncharacterized protein</fullName>
    </submittedName>
</protein>
<dbReference type="EMBL" id="UGQL01000001">
    <property type="protein sequence ID" value="STZ27786.1"/>
    <property type="molecule type" value="Genomic_DNA"/>
</dbReference>
<sequence>MSKFKSAEIRGNKVIIFDDQIEKATAELRIKQGKDVYGTRRQAETLAEALSDGQGSMKHASHVIGGYKHFHDINHNYKGHIFYGE</sequence>
<accession>A0A378RL86</accession>
<dbReference type="Proteomes" id="UP000255024">
    <property type="component" value="Unassembled WGS sequence"/>
</dbReference>
<dbReference type="RefSeq" id="WP_115090656.1">
    <property type="nucleotide sequence ID" value="NZ_CP068107.1"/>
</dbReference>
<evidence type="ECO:0000313" key="1">
    <source>
        <dbReference type="EMBL" id="STZ27786.1"/>
    </source>
</evidence>
<dbReference type="AlphaFoldDB" id="A0A378RL86"/>
<proteinExistence type="predicted"/>
<reference evidence="1 2" key="1">
    <citation type="submission" date="2018-06" db="EMBL/GenBank/DDBJ databases">
        <authorList>
            <consortium name="Pathogen Informatics"/>
            <person name="Doyle S."/>
        </authorList>
    </citation>
    <scope>NUCLEOTIDE SEQUENCE [LARGE SCALE GENOMIC DNA]</scope>
    <source>
        <strain evidence="1 2">NCTC11179</strain>
    </source>
</reference>
<keyword evidence="2" id="KW-1185">Reference proteome</keyword>
<evidence type="ECO:0000313" key="2">
    <source>
        <dbReference type="Proteomes" id="UP000255024"/>
    </source>
</evidence>
<organism evidence="1 2">
    <name type="scientific">Myroides odoratus</name>
    <name type="common">Flavobacterium odoratum</name>
    <dbReference type="NCBI Taxonomy" id="256"/>
    <lineage>
        <taxon>Bacteria</taxon>
        <taxon>Pseudomonadati</taxon>
        <taxon>Bacteroidota</taxon>
        <taxon>Flavobacteriia</taxon>
        <taxon>Flavobacteriales</taxon>
        <taxon>Flavobacteriaceae</taxon>
        <taxon>Myroides</taxon>
    </lineage>
</organism>
<gene>
    <name evidence="1" type="ORF">NCTC11179_01322</name>
</gene>